<evidence type="ECO:0000259" key="9">
    <source>
        <dbReference type="PROSITE" id="PS50090"/>
    </source>
</evidence>
<proteinExistence type="predicted"/>
<dbReference type="PROSITE" id="PS51294">
    <property type="entry name" value="HTH_MYB"/>
    <property type="match status" value="1"/>
</dbReference>
<keyword evidence="6" id="KW-0539">Nucleus</keyword>
<evidence type="ECO:0000259" key="11">
    <source>
        <dbReference type="PROSITE" id="PS51293"/>
    </source>
</evidence>
<feature type="region of interest" description="Disordered" evidence="8">
    <location>
        <begin position="1"/>
        <end position="47"/>
    </location>
</feature>
<accession>A0AAV8TZU3</accession>
<dbReference type="InterPro" id="IPR007526">
    <property type="entry name" value="SWIRM"/>
</dbReference>
<dbReference type="Pfam" id="PF04433">
    <property type="entry name" value="SWIRM"/>
    <property type="match status" value="1"/>
</dbReference>
<evidence type="ECO:0000256" key="7">
    <source>
        <dbReference type="SAM" id="Coils"/>
    </source>
</evidence>
<protein>
    <recommendedName>
        <fullName evidence="15">SWI/SNF complex subunit SWI3B</fullName>
    </recommendedName>
</protein>
<dbReference type="InterPro" id="IPR017884">
    <property type="entry name" value="SANT_dom"/>
</dbReference>
<feature type="compositionally biased region" description="Pro residues" evidence="8">
    <location>
        <begin position="7"/>
        <end position="29"/>
    </location>
</feature>
<evidence type="ECO:0000256" key="8">
    <source>
        <dbReference type="SAM" id="MobiDB-lite"/>
    </source>
</evidence>
<keyword evidence="14" id="KW-1185">Reference proteome</keyword>
<comment type="caution">
    <text evidence="13">The sequence shown here is derived from an EMBL/GenBank/DDBJ whole genome shotgun (WGS) entry which is preliminary data.</text>
</comment>
<dbReference type="Pfam" id="PF16495">
    <property type="entry name" value="SWIRM-assoc_1"/>
    <property type="match status" value="1"/>
</dbReference>
<feature type="domain" description="SANT" evidence="11">
    <location>
        <begin position="235"/>
        <end position="286"/>
    </location>
</feature>
<feature type="domain" description="HTH myb-type" evidence="12">
    <location>
        <begin position="232"/>
        <end position="286"/>
    </location>
</feature>
<keyword evidence="3" id="KW-0805">Transcription regulation</keyword>
<dbReference type="PANTHER" id="PTHR12802:SF44">
    <property type="entry name" value="SWI_SNF COMPLEX SUBUNIT SWI3B"/>
    <property type="match status" value="1"/>
</dbReference>
<dbReference type="SUPFAM" id="SSF46689">
    <property type="entry name" value="Homeodomain-like"/>
    <property type="match status" value="2"/>
</dbReference>
<dbReference type="CDD" id="cd00167">
    <property type="entry name" value="SANT"/>
    <property type="match status" value="1"/>
</dbReference>
<dbReference type="PROSITE" id="PS50934">
    <property type="entry name" value="SWIRM"/>
    <property type="match status" value="1"/>
</dbReference>
<dbReference type="Gene3D" id="1.10.10.10">
    <property type="entry name" value="Winged helix-like DNA-binding domain superfamily/Winged helix DNA-binding domain"/>
    <property type="match status" value="1"/>
</dbReference>
<name>A0AAV8TZU3_9ROSI</name>
<dbReference type="AlphaFoldDB" id="A0AAV8TZU3"/>
<gene>
    <name evidence="13" type="ORF">K2173_027719</name>
</gene>
<dbReference type="Pfam" id="PF00249">
    <property type="entry name" value="Myb_DNA-binding"/>
    <property type="match status" value="1"/>
</dbReference>
<feature type="domain" description="Myb-like" evidence="9">
    <location>
        <begin position="232"/>
        <end position="282"/>
    </location>
</feature>
<evidence type="ECO:0000256" key="1">
    <source>
        <dbReference type="ARBA" id="ARBA00004123"/>
    </source>
</evidence>
<comment type="subcellular location">
    <subcellularLocation>
        <location evidence="1">Nucleus</location>
    </subcellularLocation>
</comment>
<organism evidence="13 14">
    <name type="scientific">Erythroxylum novogranatense</name>
    <dbReference type="NCBI Taxonomy" id="1862640"/>
    <lineage>
        <taxon>Eukaryota</taxon>
        <taxon>Viridiplantae</taxon>
        <taxon>Streptophyta</taxon>
        <taxon>Embryophyta</taxon>
        <taxon>Tracheophyta</taxon>
        <taxon>Spermatophyta</taxon>
        <taxon>Magnoliopsida</taxon>
        <taxon>eudicotyledons</taxon>
        <taxon>Gunneridae</taxon>
        <taxon>Pentapetalae</taxon>
        <taxon>rosids</taxon>
        <taxon>fabids</taxon>
        <taxon>Malpighiales</taxon>
        <taxon>Erythroxylaceae</taxon>
        <taxon>Erythroxylum</taxon>
    </lineage>
</organism>
<sequence>MAARDPTPSPSPVPTPAPAPAPATTPTPTPTLTSTPTPTPTPIVAPPEPEAASVVHIPSYSRWFSWSGVHECEIRFLPEFFDSRSPSKNPNLYIYLRNSIIKYFRRNPSSKITFTDVRKTLVADVGSIRRVFDFLDAWGLINYFPSALNKPFKWEDKETKSSSQSGDGGGGSNSAEVVQKETAKRYCSGCKSLCSIACFACDKYDLTLCARCYVRGIYRPGVSSSDFRRVEISDEVKADWTEKETLQLLEAIMHYGDDWRKVAQNIAGRSEKDCVSHFMKLPSGEEFASHTDIGDVDNKYNEIVGPTDADREIESIASSVPNKRLRLTPLADASNPIMAQAAFLSALAGVDIAEAAACAAVSTLTEVEYGESKEYLPSTIQDRRHQDTAVASNGDSNLDAFERACLDANSLLEKEELDVERAISTIVEVQMKDIQHKINHFEELDKQMEKEQQQVEQIKDQLFVDQLSLLFHKSKLPNTREHVEGNA</sequence>
<evidence type="ECO:0000259" key="12">
    <source>
        <dbReference type="PROSITE" id="PS51294"/>
    </source>
</evidence>
<evidence type="ECO:0000256" key="3">
    <source>
        <dbReference type="ARBA" id="ARBA00023015"/>
    </source>
</evidence>
<evidence type="ECO:0000256" key="4">
    <source>
        <dbReference type="ARBA" id="ARBA00023125"/>
    </source>
</evidence>
<dbReference type="PROSITE" id="PS51293">
    <property type="entry name" value="SANT"/>
    <property type="match status" value="1"/>
</dbReference>
<feature type="compositionally biased region" description="Pro residues" evidence="8">
    <location>
        <begin position="37"/>
        <end position="47"/>
    </location>
</feature>
<reference evidence="13 14" key="1">
    <citation type="submission" date="2021-09" db="EMBL/GenBank/DDBJ databases">
        <title>Genomic insights and catalytic innovation underlie evolution of tropane alkaloids biosynthesis.</title>
        <authorList>
            <person name="Wang Y.-J."/>
            <person name="Tian T."/>
            <person name="Huang J.-P."/>
            <person name="Huang S.-X."/>
        </authorList>
    </citation>
    <scope>NUCLEOTIDE SEQUENCE [LARGE SCALE GENOMIC DNA]</scope>
    <source>
        <strain evidence="13">KIB-2018</strain>
        <tissue evidence="13">Leaf</tissue>
    </source>
</reference>
<keyword evidence="2" id="KW-0217">Developmental protein</keyword>
<dbReference type="GO" id="GO:0005634">
    <property type="term" value="C:nucleus"/>
    <property type="evidence" value="ECO:0007669"/>
    <property type="project" value="UniProtKB-SubCell"/>
</dbReference>
<evidence type="ECO:0008006" key="15">
    <source>
        <dbReference type="Google" id="ProtNLM"/>
    </source>
</evidence>
<dbReference type="EMBL" id="JAIWQS010000002">
    <property type="protein sequence ID" value="KAJ8772542.1"/>
    <property type="molecule type" value="Genomic_DNA"/>
</dbReference>
<feature type="domain" description="SWIRM" evidence="10">
    <location>
        <begin position="55"/>
        <end position="152"/>
    </location>
</feature>
<dbReference type="Gene3D" id="1.10.10.60">
    <property type="entry name" value="Homeodomain-like"/>
    <property type="match status" value="1"/>
</dbReference>
<dbReference type="InterPro" id="IPR009057">
    <property type="entry name" value="Homeodomain-like_sf"/>
</dbReference>
<evidence type="ECO:0000259" key="10">
    <source>
        <dbReference type="PROSITE" id="PS50934"/>
    </source>
</evidence>
<evidence type="ECO:0000256" key="2">
    <source>
        <dbReference type="ARBA" id="ARBA00022473"/>
    </source>
</evidence>
<evidence type="ECO:0000256" key="5">
    <source>
        <dbReference type="ARBA" id="ARBA00023163"/>
    </source>
</evidence>
<dbReference type="SMART" id="SM00717">
    <property type="entry name" value="SANT"/>
    <property type="match status" value="1"/>
</dbReference>
<dbReference type="PROSITE" id="PS50090">
    <property type="entry name" value="MYB_LIKE"/>
    <property type="match status" value="1"/>
</dbReference>
<dbReference type="GO" id="GO:0003677">
    <property type="term" value="F:DNA binding"/>
    <property type="evidence" value="ECO:0007669"/>
    <property type="project" value="UniProtKB-KW"/>
</dbReference>
<keyword evidence="4" id="KW-0238">DNA-binding</keyword>
<dbReference type="FunFam" id="1.10.10.10:FF:000020">
    <property type="entry name" value="SWI/SNF complex subunit SMARCC2 isoform c"/>
    <property type="match status" value="1"/>
</dbReference>
<dbReference type="InterPro" id="IPR017930">
    <property type="entry name" value="Myb_dom"/>
</dbReference>
<keyword evidence="7" id="KW-0175">Coiled coil</keyword>
<dbReference type="InterPro" id="IPR036388">
    <property type="entry name" value="WH-like_DNA-bd_sf"/>
</dbReference>
<dbReference type="InterPro" id="IPR032451">
    <property type="entry name" value="SMARCC_C"/>
</dbReference>
<evidence type="ECO:0000256" key="6">
    <source>
        <dbReference type="ARBA" id="ARBA00023242"/>
    </source>
</evidence>
<evidence type="ECO:0000313" key="13">
    <source>
        <dbReference type="EMBL" id="KAJ8772542.1"/>
    </source>
</evidence>
<keyword evidence="5" id="KW-0804">Transcription</keyword>
<dbReference type="InterPro" id="IPR001005">
    <property type="entry name" value="SANT/Myb"/>
</dbReference>
<evidence type="ECO:0000313" key="14">
    <source>
        <dbReference type="Proteomes" id="UP001159364"/>
    </source>
</evidence>
<dbReference type="Proteomes" id="UP001159364">
    <property type="component" value="Linkage Group LG02"/>
</dbReference>
<dbReference type="PANTHER" id="PTHR12802">
    <property type="entry name" value="SWI/SNF COMPLEX-RELATED"/>
    <property type="match status" value="1"/>
</dbReference>
<feature type="coiled-coil region" evidence="7">
    <location>
        <begin position="431"/>
        <end position="461"/>
    </location>
</feature>